<dbReference type="InterPro" id="IPR000467">
    <property type="entry name" value="G_patch_dom"/>
</dbReference>
<dbReference type="OrthoDB" id="5577072at2759"/>
<evidence type="ECO:0000256" key="4">
    <source>
        <dbReference type="RuleBase" id="RU369096"/>
    </source>
</evidence>
<comment type="similarity">
    <text evidence="2 4">Belongs to the SPP2 family.</text>
</comment>
<proteinExistence type="inferred from homology"/>
<comment type="function">
    <text evidence="4">Involved in spliceosome maturation and the first step of pre-mRNA splicing.</text>
</comment>
<feature type="compositionally biased region" description="Low complexity" evidence="5">
    <location>
        <begin position="10"/>
        <end position="19"/>
    </location>
</feature>
<evidence type="ECO:0000259" key="6">
    <source>
        <dbReference type="PROSITE" id="PS50174"/>
    </source>
</evidence>
<feature type="compositionally biased region" description="Basic and acidic residues" evidence="5">
    <location>
        <begin position="301"/>
        <end position="428"/>
    </location>
</feature>
<feature type="domain" description="G-patch" evidence="6">
    <location>
        <begin position="211"/>
        <end position="257"/>
    </location>
</feature>
<feature type="compositionally biased region" description="Basic and acidic residues" evidence="5">
    <location>
        <begin position="254"/>
        <end position="263"/>
    </location>
</feature>
<dbReference type="Pfam" id="PF12656">
    <property type="entry name" value="G-patch_2"/>
    <property type="match status" value="1"/>
</dbReference>
<gene>
    <name evidence="7" type="ORF">E8E12_008157</name>
</gene>
<organism evidence="7 8">
    <name type="scientific">Didymella heteroderae</name>
    <dbReference type="NCBI Taxonomy" id="1769908"/>
    <lineage>
        <taxon>Eukaryota</taxon>
        <taxon>Fungi</taxon>
        <taxon>Dikarya</taxon>
        <taxon>Ascomycota</taxon>
        <taxon>Pezizomycotina</taxon>
        <taxon>Dothideomycetes</taxon>
        <taxon>Pleosporomycetidae</taxon>
        <taxon>Pleosporales</taxon>
        <taxon>Pleosporineae</taxon>
        <taxon>Didymellaceae</taxon>
        <taxon>Didymella</taxon>
    </lineage>
</organism>
<dbReference type="PROSITE" id="PS50174">
    <property type="entry name" value="G_PATCH"/>
    <property type="match status" value="1"/>
</dbReference>
<dbReference type="GO" id="GO:0000398">
    <property type="term" value="P:mRNA splicing, via spliceosome"/>
    <property type="evidence" value="ECO:0007669"/>
    <property type="project" value="UniProtKB-UniRule"/>
</dbReference>
<dbReference type="PANTHER" id="PTHR15818:SF2">
    <property type="entry name" value="G-PATCH DOMAIN AND KOW MOTIFS-CONTAINING PROTEIN"/>
    <property type="match status" value="1"/>
</dbReference>
<dbReference type="GO" id="GO:0005681">
    <property type="term" value="C:spliceosomal complex"/>
    <property type="evidence" value="ECO:0007669"/>
    <property type="project" value="UniProtKB-UniRule"/>
</dbReference>
<feature type="compositionally biased region" description="Basic and acidic residues" evidence="5">
    <location>
        <begin position="451"/>
        <end position="472"/>
    </location>
</feature>
<feature type="region of interest" description="Disordered" evidence="5">
    <location>
        <begin position="1"/>
        <end position="48"/>
    </location>
</feature>
<dbReference type="InterPro" id="IPR026822">
    <property type="entry name" value="Spp2/MOS2_G-patch"/>
</dbReference>
<evidence type="ECO:0000313" key="8">
    <source>
        <dbReference type="Proteomes" id="UP000758155"/>
    </source>
</evidence>
<evidence type="ECO:0000256" key="1">
    <source>
        <dbReference type="ARBA" id="ARBA00004123"/>
    </source>
</evidence>
<protein>
    <recommendedName>
        <fullName evidence="4">Pre-mRNA-splicing factor</fullName>
    </recommendedName>
</protein>
<sequence>MAAGGFKMSLGGLKAKPGLKGAGLKGASAQNGTKPKKALLGDDEPEDTNKAQEIAAFDAAQGGAIDINGPAEKKGPLVIPSLPNRNWREEARKRQLEKAPHTKQQNAEDVVMEEPEKEVVYGLTVPTKPASAGDSSQGTAEAMDVDSKTADGEDLTDAQRLEKAALEHLLNGKSTDTQRVVPAITDEEALANDLVDAPDEPDLDAYEATPIEGFGLAMLRGMGWKDSDGESRLKNGAKAPKEVKRRPALLGIGAKEDAAKDVELGEFNSKARPKKGQKDAPAGYNPVTLRNKKTGEIISEEELKKKLESQDIVQDEKPREKESRRRDDDYDSDRKRSRRDDRDRDRRRDDDYDSERRRDRDRKDDRRRDKYDEDSDRRREKRRDREDDYDSERRSEKRRDRDRRDRSKSPRDDRRRDRYRSRSRDSKDRRSRRDRSRSRDDEDRRRRRKERDRDDERDDRRRRDKDERSSRK</sequence>
<comment type="subcellular location">
    <subcellularLocation>
        <location evidence="1 4">Nucleus</location>
    </subcellularLocation>
</comment>
<dbReference type="EMBL" id="SWKV01000034">
    <property type="protein sequence ID" value="KAF3038851.1"/>
    <property type="molecule type" value="Genomic_DNA"/>
</dbReference>
<keyword evidence="3 4" id="KW-0539">Nucleus</keyword>
<keyword evidence="4" id="KW-0507">mRNA processing</keyword>
<evidence type="ECO:0000256" key="2">
    <source>
        <dbReference type="ARBA" id="ARBA00008576"/>
    </source>
</evidence>
<evidence type="ECO:0000256" key="5">
    <source>
        <dbReference type="SAM" id="MobiDB-lite"/>
    </source>
</evidence>
<keyword evidence="8" id="KW-1185">Reference proteome</keyword>
<accession>A0A9P4WQR2</accession>
<feature type="region of interest" description="Disordered" evidence="5">
    <location>
        <begin position="65"/>
        <end position="153"/>
    </location>
</feature>
<reference evidence="7" key="1">
    <citation type="submission" date="2019-04" db="EMBL/GenBank/DDBJ databases">
        <title>Sequencing of skin fungus with MAO and IRED activity.</title>
        <authorList>
            <person name="Marsaioli A.J."/>
            <person name="Bonatto J.M.C."/>
            <person name="Reis Junior O."/>
        </authorList>
    </citation>
    <scope>NUCLEOTIDE SEQUENCE</scope>
    <source>
        <strain evidence="7">28M1</strain>
    </source>
</reference>
<feature type="compositionally biased region" description="Basic and acidic residues" evidence="5">
    <location>
        <begin position="86"/>
        <end position="100"/>
    </location>
</feature>
<dbReference type="InterPro" id="IPR045166">
    <property type="entry name" value="Spp2-like"/>
</dbReference>
<dbReference type="AlphaFoldDB" id="A0A9P4WQR2"/>
<name>A0A9P4WQR2_9PLEO</name>
<feature type="region of interest" description="Disordered" evidence="5">
    <location>
        <begin position="229"/>
        <end position="472"/>
    </location>
</feature>
<evidence type="ECO:0000313" key="7">
    <source>
        <dbReference type="EMBL" id="KAF3038851.1"/>
    </source>
</evidence>
<evidence type="ECO:0000256" key="3">
    <source>
        <dbReference type="ARBA" id="ARBA00023242"/>
    </source>
</evidence>
<comment type="caution">
    <text evidence="7">The sequence shown here is derived from an EMBL/GenBank/DDBJ whole genome shotgun (WGS) entry which is preliminary data.</text>
</comment>
<dbReference type="PANTHER" id="PTHR15818">
    <property type="entry name" value="G PATCH AND KOW-CONTAINING"/>
    <property type="match status" value="1"/>
</dbReference>
<keyword evidence="4" id="KW-0508">mRNA splicing</keyword>
<dbReference type="Proteomes" id="UP000758155">
    <property type="component" value="Unassembled WGS sequence"/>
</dbReference>
<keyword evidence="4" id="KW-0747">Spliceosome</keyword>
<dbReference type="GO" id="GO:0003676">
    <property type="term" value="F:nucleic acid binding"/>
    <property type="evidence" value="ECO:0007669"/>
    <property type="project" value="InterPro"/>
</dbReference>